<evidence type="ECO:0000313" key="1">
    <source>
        <dbReference type="EMBL" id="MER3123564.1"/>
    </source>
</evidence>
<name>A0ABV1SBR2_BACAB</name>
<proteinExistence type="predicted"/>
<dbReference type="RefSeq" id="WP_171465411.1">
    <property type="nucleotide sequence ID" value="NZ_JBEOME010000019.1"/>
</dbReference>
<organism evidence="1 2">
    <name type="scientific">Bacillus altitudinis</name>
    <dbReference type="NCBI Taxonomy" id="293387"/>
    <lineage>
        <taxon>Bacteria</taxon>
        <taxon>Bacillati</taxon>
        <taxon>Bacillota</taxon>
        <taxon>Bacilli</taxon>
        <taxon>Bacillales</taxon>
        <taxon>Bacillaceae</taxon>
        <taxon>Bacillus</taxon>
    </lineage>
</organism>
<evidence type="ECO:0000313" key="2">
    <source>
        <dbReference type="Proteomes" id="UP001467674"/>
    </source>
</evidence>
<comment type="caution">
    <text evidence="1">The sequence shown here is derived from an EMBL/GenBank/DDBJ whole genome shotgun (WGS) entry which is preliminary data.</text>
</comment>
<keyword evidence="2" id="KW-1185">Reference proteome</keyword>
<accession>A0ABV1SBR2</accession>
<sequence>MENKELWIVYEYELGFIGVYEDEDEASLVYEQTKDNLNEDFQINGSIIHGDERVILAKVKKDYHSFDTKEFGLKENDNGIEEKTDTELCCFKEDTYK</sequence>
<dbReference type="Proteomes" id="UP001467674">
    <property type="component" value="Unassembled WGS sequence"/>
</dbReference>
<reference evidence="1 2" key="1">
    <citation type="submission" date="2024-06" db="EMBL/GenBank/DDBJ databases">
        <title>Construction of an artificial bacterial consortium using nitrogen cycle bacteria from Cuatro Cienegas Basin and a mangrove forest.</title>
        <authorList>
            <person name="Aguilera-Najera D."/>
            <person name="Marquez-Cianci L."/>
            <person name="Martinez-Perez E."/>
            <person name="Rosas-Barrera M."/>
            <person name="Rodriguez-Cruz U.E."/>
            <person name="Tapia-Lopez R."/>
            <person name="Eguiarte L.E."/>
            <person name="Souza-Saldivar V."/>
        </authorList>
    </citation>
    <scope>NUCLEOTIDE SEQUENCE [LARGE SCALE GENOMIC DNA]</scope>
    <source>
        <strain evidence="1 2">S14-15</strain>
    </source>
</reference>
<gene>
    <name evidence="1" type="ORF">ABQG71_20610</name>
</gene>
<protein>
    <recommendedName>
        <fullName evidence="3">Phage protein</fullName>
    </recommendedName>
</protein>
<evidence type="ECO:0008006" key="3">
    <source>
        <dbReference type="Google" id="ProtNLM"/>
    </source>
</evidence>
<dbReference type="EMBL" id="JBEOME010000019">
    <property type="protein sequence ID" value="MER3123564.1"/>
    <property type="molecule type" value="Genomic_DNA"/>
</dbReference>